<evidence type="ECO:0000313" key="2">
    <source>
        <dbReference type="EMBL" id="SVA64653.1"/>
    </source>
</evidence>
<name>A0A381XK35_9ZZZZ</name>
<dbReference type="InterPro" id="IPR036291">
    <property type="entry name" value="NAD(P)-bd_dom_sf"/>
</dbReference>
<reference evidence="2" key="1">
    <citation type="submission" date="2018-05" db="EMBL/GenBank/DDBJ databases">
        <authorList>
            <person name="Lanie J.A."/>
            <person name="Ng W.-L."/>
            <person name="Kazmierczak K.M."/>
            <person name="Andrzejewski T.M."/>
            <person name="Davidsen T.M."/>
            <person name="Wayne K.J."/>
            <person name="Tettelin H."/>
            <person name="Glass J.I."/>
            <person name="Rusch D."/>
            <person name="Podicherti R."/>
            <person name="Tsui H.-C.T."/>
            <person name="Winkler M.E."/>
        </authorList>
    </citation>
    <scope>NUCLEOTIDE SEQUENCE</scope>
</reference>
<evidence type="ECO:0000259" key="1">
    <source>
        <dbReference type="Pfam" id="PF01408"/>
    </source>
</evidence>
<dbReference type="EMBL" id="UINC01015334">
    <property type="protein sequence ID" value="SVA64653.1"/>
    <property type="molecule type" value="Genomic_DNA"/>
</dbReference>
<sequence>VSTYRVAIIGLGRMGSTIDDEGHSPLPYSVAAATRASQRLELIAGCDIDAGKRAAFAERWGIDAVYEDFRQMVERERPDLVAVCTRAAGTDEHQAPDSSYRVDLHADLTVAL</sequence>
<feature type="non-terminal residue" evidence="2">
    <location>
        <position position="1"/>
    </location>
</feature>
<dbReference type="GO" id="GO:0000166">
    <property type="term" value="F:nucleotide binding"/>
    <property type="evidence" value="ECO:0007669"/>
    <property type="project" value="InterPro"/>
</dbReference>
<feature type="domain" description="Gfo/Idh/MocA-like oxidoreductase N-terminal" evidence="1">
    <location>
        <begin position="5"/>
        <end position="95"/>
    </location>
</feature>
<dbReference type="AlphaFoldDB" id="A0A381XK35"/>
<feature type="non-terminal residue" evidence="2">
    <location>
        <position position="112"/>
    </location>
</feature>
<dbReference type="SUPFAM" id="SSF51735">
    <property type="entry name" value="NAD(P)-binding Rossmann-fold domains"/>
    <property type="match status" value="1"/>
</dbReference>
<gene>
    <name evidence="2" type="ORF">METZ01_LOCUS117507</name>
</gene>
<protein>
    <recommendedName>
        <fullName evidence="1">Gfo/Idh/MocA-like oxidoreductase N-terminal domain-containing protein</fullName>
    </recommendedName>
</protein>
<dbReference type="Gene3D" id="3.40.50.720">
    <property type="entry name" value="NAD(P)-binding Rossmann-like Domain"/>
    <property type="match status" value="1"/>
</dbReference>
<proteinExistence type="predicted"/>
<dbReference type="Pfam" id="PF01408">
    <property type="entry name" value="GFO_IDH_MocA"/>
    <property type="match status" value="1"/>
</dbReference>
<dbReference type="InterPro" id="IPR000683">
    <property type="entry name" value="Gfo/Idh/MocA-like_OxRdtase_N"/>
</dbReference>
<organism evidence="2">
    <name type="scientific">marine metagenome</name>
    <dbReference type="NCBI Taxonomy" id="408172"/>
    <lineage>
        <taxon>unclassified sequences</taxon>
        <taxon>metagenomes</taxon>
        <taxon>ecological metagenomes</taxon>
    </lineage>
</organism>
<accession>A0A381XK35</accession>